<proteinExistence type="predicted"/>
<gene>
    <name evidence="2" type="ORF">Sradi_3161800</name>
</gene>
<sequence length="119" mass="13256">MTAKVSTKMNEVLIQPFTTEEVKCAIFRCTLISLCNITYKIASKVLANRLNPILSIVISESQSAFLPGRLITDNVLVAYELNHYLAHKTWGSIGHVALKLDLSKACDLVEWSFLESVLT</sequence>
<protein>
    <recommendedName>
        <fullName evidence="1">Reverse transcriptase domain-containing protein</fullName>
    </recommendedName>
</protein>
<comment type="caution">
    <text evidence="2">The sequence shown here is derived from an EMBL/GenBank/DDBJ whole genome shotgun (WGS) entry which is preliminary data.</text>
</comment>
<dbReference type="Pfam" id="PF00078">
    <property type="entry name" value="RVT_1"/>
    <property type="match status" value="1"/>
</dbReference>
<reference evidence="2" key="1">
    <citation type="submission" date="2020-06" db="EMBL/GenBank/DDBJ databases">
        <authorList>
            <person name="Li T."/>
            <person name="Hu X."/>
            <person name="Zhang T."/>
            <person name="Song X."/>
            <person name="Zhang H."/>
            <person name="Dai N."/>
            <person name="Sheng W."/>
            <person name="Hou X."/>
            <person name="Wei L."/>
        </authorList>
    </citation>
    <scope>NUCLEOTIDE SEQUENCE</scope>
    <source>
        <strain evidence="2">G02</strain>
        <tissue evidence="2">Leaf</tissue>
    </source>
</reference>
<dbReference type="EMBL" id="JACGWJ010000013">
    <property type="protein sequence ID" value="KAL0378563.1"/>
    <property type="molecule type" value="Genomic_DNA"/>
</dbReference>
<evidence type="ECO:0000313" key="2">
    <source>
        <dbReference type="EMBL" id="KAL0378563.1"/>
    </source>
</evidence>
<dbReference type="PANTHER" id="PTHR31635:SF196">
    <property type="entry name" value="REVERSE TRANSCRIPTASE DOMAIN-CONTAINING PROTEIN-RELATED"/>
    <property type="match status" value="1"/>
</dbReference>
<dbReference type="AlphaFoldDB" id="A0AAW2RFD1"/>
<organism evidence="2">
    <name type="scientific">Sesamum radiatum</name>
    <name type="common">Black benniseed</name>
    <dbReference type="NCBI Taxonomy" id="300843"/>
    <lineage>
        <taxon>Eukaryota</taxon>
        <taxon>Viridiplantae</taxon>
        <taxon>Streptophyta</taxon>
        <taxon>Embryophyta</taxon>
        <taxon>Tracheophyta</taxon>
        <taxon>Spermatophyta</taxon>
        <taxon>Magnoliopsida</taxon>
        <taxon>eudicotyledons</taxon>
        <taxon>Gunneridae</taxon>
        <taxon>Pentapetalae</taxon>
        <taxon>asterids</taxon>
        <taxon>lamiids</taxon>
        <taxon>Lamiales</taxon>
        <taxon>Pedaliaceae</taxon>
        <taxon>Sesamum</taxon>
    </lineage>
</organism>
<feature type="domain" description="Reverse transcriptase" evidence="1">
    <location>
        <begin position="31"/>
        <end position="117"/>
    </location>
</feature>
<dbReference type="InterPro" id="IPR000477">
    <property type="entry name" value="RT_dom"/>
</dbReference>
<reference evidence="2" key="2">
    <citation type="journal article" date="2024" name="Plant">
        <title>Genomic evolution and insights into agronomic trait innovations of Sesamum species.</title>
        <authorList>
            <person name="Miao H."/>
            <person name="Wang L."/>
            <person name="Qu L."/>
            <person name="Liu H."/>
            <person name="Sun Y."/>
            <person name="Le M."/>
            <person name="Wang Q."/>
            <person name="Wei S."/>
            <person name="Zheng Y."/>
            <person name="Lin W."/>
            <person name="Duan Y."/>
            <person name="Cao H."/>
            <person name="Xiong S."/>
            <person name="Wang X."/>
            <person name="Wei L."/>
            <person name="Li C."/>
            <person name="Ma Q."/>
            <person name="Ju M."/>
            <person name="Zhao R."/>
            <person name="Li G."/>
            <person name="Mu C."/>
            <person name="Tian Q."/>
            <person name="Mei H."/>
            <person name="Zhang T."/>
            <person name="Gao T."/>
            <person name="Zhang H."/>
        </authorList>
    </citation>
    <scope>NUCLEOTIDE SEQUENCE</scope>
    <source>
        <strain evidence="2">G02</strain>
    </source>
</reference>
<evidence type="ECO:0000259" key="1">
    <source>
        <dbReference type="Pfam" id="PF00078"/>
    </source>
</evidence>
<dbReference type="PANTHER" id="PTHR31635">
    <property type="entry name" value="REVERSE TRANSCRIPTASE DOMAIN-CONTAINING PROTEIN-RELATED"/>
    <property type="match status" value="1"/>
</dbReference>
<accession>A0AAW2RFD1</accession>
<name>A0AAW2RFD1_SESRA</name>